<reference evidence="1 2" key="1">
    <citation type="submission" date="2024-04" db="EMBL/GenBank/DDBJ databases">
        <authorList>
            <person name="Rising A."/>
            <person name="Reimegard J."/>
            <person name="Sonavane S."/>
            <person name="Akerstrom W."/>
            <person name="Nylinder S."/>
            <person name="Hedman E."/>
            <person name="Kallberg Y."/>
        </authorList>
    </citation>
    <scope>NUCLEOTIDE SEQUENCE [LARGE SCALE GENOMIC DNA]</scope>
</reference>
<proteinExistence type="predicted"/>
<gene>
    <name evidence="1" type="ORF">LARSCL_LOCUS15181</name>
</gene>
<protein>
    <recommendedName>
        <fullName evidence="3">Ig-like domain-containing protein</fullName>
    </recommendedName>
</protein>
<dbReference type="EMBL" id="CAXIEN010000226">
    <property type="protein sequence ID" value="CAL1288156.1"/>
    <property type="molecule type" value="Genomic_DNA"/>
</dbReference>
<evidence type="ECO:0008006" key="3">
    <source>
        <dbReference type="Google" id="ProtNLM"/>
    </source>
</evidence>
<dbReference type="PANTHER" id="PTHR21261">
    <property type="entry name" value="BEAT PROTEIN"/>
    <property type="match status" value="1"/>
</dbReference>
<accession>A0AAV2AX38</accession>
<dbReference type="AlphaFoldDB" id="A0AAV2AX38"/>
<sequence length="84" mass="9371">MVRSANGTVYMQDTDVTTTGTYKCEVSADAPSFQTVSAQQRLIVREQDSPHHILAYLGLTKQDLADDALTVVDFLRMYNVMDLV</sequence>
<name>A0AAV2AX38_9ARAC</name>
<keyword evidence="2" id="KW-1185">Reference proteome</keyword>
<dbReference type="PANTHER" id="PTHR21261:SF15">
    <property type="entry name" value="BEATEN PATH IIIA, ISOFORM D-RELATED"/>
    <property type="match status" value="1"/>
</dbReference>
<organism evidence="1 2">
    <name type="scientific">Larinioides sclopetarius</name>
    <dbReference type="NCBI Taxonomy" id="280406"/>
    <lineage>
        <taxon>Eukaryota</taxon>
        <taxon>Metazoa</taxon>
        <taxon>Ecdysozoa</taxon>
        <taxon>Arthropoda</taxon>
        <taxon>Chelicerata</taxon>
        <taxon>Arachnida</taxon>
        <taxon>Araneae</taxon>
        <taxon>Araneomorphae</taxon>
        <taxon>Entelegynae</taxon>
        <taxon>Araneoidea</taxon>
        <taxon>Araneidae</taxon>
        <taxon>Larinioides</taxon>
    </lineage>
</organism>
<comment type="caution">
    <text evidence="1">The sequence shown here is derived from an EMBL/GenBank/DDBJ whole genome shotgun (WGS) entry which is preliminary data.</text>
</comment>
<evidence type="ECO:0000313" key="1">
    <source>
        <dbReference type="EMBL" id="CAL1288156.1"/>
    </source>
</evidence>
<dbReference type="Proteomes" id="UP001497382">
    <property type="component" value="Unassembled WGS sequence"/>
</dbReference>
<evidence type="ECO:0000313" key="2">
    <source>
        <dbReference type="Proteomes" id="UP001497382"/>
    </source>
</evidence>